<dbReference type="EMBL" id="JBHSBM010000049">
    <property type="protein sequence ID" value="MFC4062593.1"/>
    <property type="molecule type" value="Genomic_DNA"/>
</dbReference>
<evidence type="ECO:0000313" key="3">
    <source>
        <dbReference type="EMBL" id="MFC4062593.1"/>
    </source>
</evidence>
<dbReference type="SUPFAM" id="SSF52172">
    <property type="entry name" value="CheY-like"/>
    <property type="match status" value="1"/>
</dbReference>
<dbReference type="PANTHER" id="PTHR44520:SF1">
    <property type="entry name" value="TWO-COMPONENT SYSTEM REGULATORY PROTEIN"/>
    <property type="match status" value="1"/>
</dbReference>
<sequence>MRLSPSRVLLVEDNPNDLELAQLAFERGRFANQVDVARDGAEALDYLSARGVFAHRDSEDLPRVILLDIKLPLIDGIEVLRQIKNDQRLRHIPVVMLTSSAEDRDLAACYALGANSYIVKPVDMEQFFSAIQNIGAYWLLLNHPDDHMHTADDRDER</sequence>
<feature type="modified residue" description="4-aspartylphosphate" evidence="1">
    <location>
        <position position="68"/>
    </location>
</feature>
<comment type="caution">
    <text evidence="3">The sequence shown here is derived from an EMBL/GenBank/DDBJ whole genome shotgun (WGS) entry which is preliminary data.</text>
</comment>
<evidence type="ECO:0000259" key="2">
    <source>
        <dbReference type="PROSITE" id="PS50110"/>
    </source>
</evidence>
<accession>A0ABV8IJG3</accession>
<protein>
    <submittedName>
        <fullName evidence="3">Response regulator</fullName>
    </submittedName>
</protein>
<dbReference type="InterPro" id="IPR001789">
    <property type="entry name" value="Sig_transdc_resp-reg_receiver"/>
</dbReference>
<keyword evidence="1" id="KW-0597">Phosphoprotein</keyword>
<dbReference type="CDD" id="cd17557">
    <property type="entry name" value="REC_Rcp-like"/>
    <property type="match status" value="1"/>
</dbReference>
<feature type="domain" description="Response regulatory" evidence="2">
    <location>
        <begin position="7"/>
        <end position="135"/>
    </location>
</feature>
<organism evidence="3 4">
    <name type="scientific">Planomonospora corallina</name>
    <dbReference type="NCBI Taxonomy" id="1806052"/>
    <lineage>
        <taxon>Bacteria</taxon>
        <taxon>Bacillati</taxon>
        <taxon>Actinomycetota</taxon>
        <taxon>Actinomycetes</taxon>
        <taxon>Streptosporangiales</taxon>
        <taxon>Streptosporangiaceae</taxon>
        <taxon>Planomonospora</taxon>
    </lineage>
</organism>
<evidence type="ECO:0000313" key="4">
    <source>
        <dbReference type="Proteomes" id="UP001595850"/>
    </source>
</evidence>
<evidence type="ECO:0000256" key="1">
    <source>
        <dbReference type="PROSITE-ProRule" id="PRU00169"/>
    </source>
</evidence>
<dbReference type="SMART" id="SM00448">
    <property type="entry name" value="REC"/>
    <property type="match status" value="1"/>
</dbReference>
<dbReference type="InterPro" id="IPR011006">
    <property type="entry name" value="CheY-like_superfamily"/>
</dbReference>
<reference evidence="4" key="1">
    <citation type="journal article" date="2019" name="Int. J. Syst. Evol. Microbiol.">
        <title>The Global Catalogue of Microorganisms (GCM) 10K type strain sequencing project: providing services to taxonomists for standard genome sequencing and annotation.</title>
        <authorList>
            <consortium name="The Broad Institute Genomics Platform"/>
            <consortium name="The Broad Institute Genome Sequencing Center for Infectious Disease"/>
            <person name="Wu L."/>
            <person name="Ma J."/>
        </authorList>
    </citation>
    <scope>NUCLEOTIDE SEQUENCE [LARGE SCALE GENOMIC DNA]</scope>
    <source>
        <strain evidence="4">TBRC 4489</strain>
    </source>
</reference>
<dbReference type="RefSeq" id="WP_377293853.1">
    <property type="nucleotide sequence ID" value="NZ_JBHSBM010000049.1"/>
</dbReference>
<proteinExistence type="predicted"/>
<gene>
    <name evidence="3" type="ORF">ACFOWE_30205</name>
</gene>
<keyword evidence="4" id="KW-1185">Reference proteome</keyword>
<dbReference type="PANTHER" id="PTHR44520">
    <property type="entry name" value="RESPONSE REGULATOR RCP1-RELATED"/>
    <property type="match status" value="1"/>
</dbReference>
<name>A0ABV8IJG3_9ACTN</name>
<dbReference type="PROSITE" id="PS50110">
    <property type="entry name" value="RESPONSE_REGULATORY"/>
    <property type="match status" value="1"/>
</dbReference>
<dbReference type="Pfam" id="PF00072">
    <property type="entry name" value="Response_reg"/>
    <property type="match status" value="1"/>
</dbReference>
<dbReference type="Proteomes" id="UP001595850">
    <property type="component" value="Unassembled WGS sequence"/>
</dbReference>
<dbReference type="InterPro" id="IPR052893">
    <property type="entry name" value="TCS_response_regulator"/>
</dbReference>
<dbReference type="Gene3D" id="3.40.50.2300">
    <property type="match status" value="1"/>
</dbReference>